<evidence type="ECO:0000313" key="1">
    <source>
        <dbReference type="EMBL" id="TDU73236.1"/>
    </source>
</evidence>
<dbReference type="EMBL" id="SOCA01000002">
    <property type="protein sequence ID" value="TDU73236.1"/>
    <property type="molecule type" value="Genomic_DNA"/>
</dbReference>
<dbReference type="AlphaFoldDB" id="A0A4R7S6D8"/>
<name>A0A4R7S6D8_9BACT</name>
<organism evidence="1 2">
    <name type="scientific">Prosthecobacter fusiformis</name>
    <dbReference type="NCBI Taxonomy" id="48464"/>
    <lineage>
        <taxon>Bacteria</taxon>
        <taxon>Pseudomonadati</taxon>
        <taxon>Verrucomicrobiota</taxon>
        <taxon>Verrucomicrobiia</taxon>
        <taxon>Verrucomicrobiales</taxon>
        <taxon>Verrucomicrobiaceae</taxon>
        <taxon>Prosthecobacter</taxon>
    </lineage>
</organism>
<comment type="caution">
    <text evidence="1">The sequence shown here is derived from an EMBL/GenBank/DDBJ whole genome shotgun (WGS) entry which is preliminary data.</text>
</comment>
<proteinExistence type="predicted"/>
<reference evidence="1 2" key="1">
    <citation type="submission" date="2019-03" db="EMBL/GenBank/DDBJ databases">
        <title>Genomic Encyclopedia of Archaeal and Bacterial Type Strains, Phase II (KMG-II): from individual species to whole genera.</title>
        <authorList>
            <person name="Goeker M."/>
        </authorList>
    </citation>
    <scope>NUCLEOTIDE SEQUENCE [LARGE SCALE GENOMIC DNA]</scope>
    <source>
        <strain evidence="1 2">ATCC 25309</strain>
    </source>
</reference>
<sequence length="321" mass="36471">MTESQLIYRTRLDSFVDFAFRELNPGKSFLPHWHITLMAELIQTSYQETRHDKRRLIFNLPPGYLKTHVCSVSFPAWLLGRDPKKSVLILSEHPESALQIQELCAELMSSSRYRSTFPRAAIKSSSKAVELNYGGGIRHAGVGYTSYHKKSDIVIIDNPQSLHGLDRSRPEQFAEIERLLKNPKEGVVVMATRRLGENDLSAFLARKPAWTKIALPAVALKDRIWPFPPEIPHQQKAGDLLHPSLEGWNDLERHLKDMGGEAFSYQYLQGLYSPSSDPVTETHEKDGKTYISISEPSPTKVTMKFLNDLRAQSKNKPLCMT</sequence>
<evidence type="ECO:0000313" key="2">
    <source>
        <dbReference type="Proteomes" id="UP000295662"/>
    </source>
</evidence>
<gene>
    <name evidence="1" type="ORF">EI77_01705</name>
</gene>
<keyword evidence="2" id="KW-1185">Reference proteome</keyword>
<dbReference type="Proteomes" id="UP000295662">
    <property type="component" value="Unassembled WGS sequence"/>
</dbReference>
<accession>A0A4R7S6D8</accession>
<evidence type="ECO:0008006" key="3">
    <source>
        <dbReference type="Google" id="ProtNLM"/>
    </source>
</evidence>
<protein>
    <recommendedName>
        <fullName evidence="3">Phage terminase large subunit-like protein</fullName>
    </recommendedName>
</protein>